<reference evidence="2 3" key="1">
    <citation type="journal article" date="2012" name="J. Bacteriol.">
        <title>Complete genome sequence of strain 1860, a crenarchaeon of the genus pyrobaculum able to grow with various electron acceptors.</title>
        <authorList>
            <person name="Mardanov A.V."/>
            <person name="Gumerov V.M."/>
            <person name="Slobodkina G.B."/>
            <person name="Beletsky A.V."/>
            <person name="Bonch-Osmolovskaya E.A."/>
            <person name="Ravin N.V."/>
            <person name="Skryabin K.G."/>
        </authorList>
    </citation>
    <scope>NUCLEOTIDE SEQUENCE [LARGE SCALE GENOMIC DNA]</scope>
    <source>
        <strain evidence="2 3">1860</strain>
    </source>
</reference>
<dbReference type="KEGG" id="pyr:P186_0331"/>
<name>G7VFX9_9CREN</name>
<dbReference type="STRING" id="1104324.P186_0331"/>
<dbReference type="Pfam" id="PF07854">
    <property type="entry name" value="DUF1646"/>
    <property type="match status" value="1"/>
</dbReference>
<evidence type="ECO:0000256" key="1">
    <source>
        <dbReference type="SAM" id="Phobius"/>
    </source>
</evidence>
<feature type="transmembrane region" description="Helical" evidence="1">
    <location>
        <begin position="38"/>
        <end position="61"/>
    </location>
</feature>
<protein>
    <submittedName>
        <fullName evidence="2">Cation transporter-like protein</fullName>
    </submittedName>
</protein>
<evidence type="ECO:0000313" key="2">
    <source>
        <dbReference type="EMBL" id="AET31786.1"/>
    </source>
</evidence>
<dbReference type="Proteomes" id="UP000005867">
    <property type="component" value="Chromosome"/>
</dbReference>
<sequence>MGREALYVFDLMSAVADNATLVAALINGDIAVDALRSFVVSIVISGGFTIPGNAPNIVLANVLKISFREWMKLALPIGIMIFIAAGIYVLWLVPYPLL</sequence>
<keyword evidence="3" id="KW-1185">Reference proteome</keyword>
<gene>
    <name evidence="2" type="ORF">P186_0331</name>
</gene>
<keyword evidence="1" id="KW-1133">Transmembrane helix</keyword>
<dbReference type="AlphaFoldDB" id="G7VFX9"/>
<dbReference type="EMBL" id="CP003098">
    <property type="protein sequence ID" value="AET31786.1"/>
    <property type="molecule type" value="Genomic_DNA"/>
</dbReference>
<feature type="transmembrane region" description="Helical" evidence="1">
    <location>
        <begin position="73"/>
        <end position="93"/>
    </location>
</feature>
<keyword evidence="1" id="KW-0812">Transmembrane</keyword>
<accession>G7VFX9</accession>
<evidence type="ECO:0000313" key="3">
    <source>
        <dbReference type="Proteomes" id="UP000005867"/>
    </source>
</evidence>
<keyword evidence="1" id="KW-0472">Membrane</keyword>
<proteinExistence type="predicted"/>
<dbReference type="InterPro" id="IPR012443">
    <property type="entry name" value="DUF1646"/>
</dbReference>
<dbReference type="BioCyc" id="PSP1104324:GJSN-320-MONOMER"/>
<organism evidence="2 3">
    <name type="scientific">Pyrobaculum ferrireducens</name>
    <dbReference type="NCBI Taxonomy" id="1104324"/>
    <lineage>
        <taxon>Archaea</taxon>
        <taxon>Thermoproteota</taxon>
        <taxon>Thermoprotei</taxon>
        <taxon>Thermoproteales</taxon>
        <taxon>Thermoproteaceae</taxon>
        <taxon>Pyrobaculum</taxon>
    </lineage>
</organism>
<dbReference type="HOGENOM" id="CLU_2327358_0_0_2"/>
<dbReference type="eggNOG" id="arCOG04052">
    <property type="taxonomic scope" value="Archaea"/>
</dbReference>